<dbReference type="EMBL" id="CP002131">
    <property type="protein sequence ID" value="ADL08475.1"/>
    <property type="molecule type" value="Genomic_DNA"/>
</dbReference>
<sequence>MCIEVDRVSKRYILRKIKGWTRLEWQKIEALKGVSFKVEPGRALALIGPNGAGKSTMIKLLCGILSPTQGSIKVLGMDPFKDRSRLAYRISSVFGQRSQLWYHLPPIDTFQLLGRIYDIDRTELKKRMKELVELFDLSSFLYQPVRKLSLGQRMRCEIAAALIHNPEILFLDEPTIGLDVVARSMVIDVLKDLNRSKNVTIILTSHDTSDIERICEDVIVLNEGRIVLESKIREMRKNFFHSKIIEVEFSEPINDLNLPPGARVIDQNGSIVRLEVDLKTCDVNEVVSRIVTYNMVRDITIQDPPLESIIHHIYLSGYPAGREAERNAQVDG</sequence>
<dbReference type="HOGENOM" id="CLU_000604_1_2_9"/>
<evidence type="ECO:0000256" key="4">
    <source>
        <dbReference type="ARBA" id="ARBA00022840"/>
    </source>
</evidence>
<keyword evidence="7" id="KW-1185">Reference proteome</keyword>
<dbReference type="InterPro" id="IPR050763">
    <property type="entry name" value="ABC_transporter_ATP-binding"/>
</dbReference>
<proteinExistence type="inferred from homology"/>
<dbReference type="STRING" id="555079.Toce_1740"/>
<evidence type="ECO:0000313" key="7">
    <source>
        <dbReference type="Proteomes" id="UP000000272"/>
    </source>
</evidence>
<feature type="domain" description="ABC transporter" evidence="5">
    <location>
        <begin position="3"/>
        <end position="248"/>
    </location>
</feature>
<keyword evidence="4" id="KW-0067">ATP-binding</keyword>
<dbReference type="OrthoDB" id="9804819at2"/>
<dbReference type="PANTHER" id="PTHR42711">
    <property type="entry name" value="ABC TRANSPORTER ATP-BINDING PROTEIN"/>
    <property type="match status" value="1"/>
</dbReference>
<keyword evidence="2" id="KW-0813">Transport</keyword>
<dbReference type="Proteomes" id="UP000000272">
    <property type="component" value="Chromosome"/>
</dbReference>
<evidence type="ECO:0000256" key="2">
    <source>
        <dbReference type="ARBA" id="ARBA00022448"/>
    </source>
</evidence>
<dbReference type="SUPFAM" id="SSF52540">
    <property type="entry name" value="P-loop containing nucleoside triphosphate hydrolases"/>
    <property type="match status" value="1"/>
</dbReference>
<name>D9RYQ1_THEOJ</name>
<reference evidence="6 7" key="1">
    <citation type="journal article" date="2010" name="Stand. Genomic Sci.">
        <title>Complete genome sequence of Thermosediminibacter oceani type strain (JW/IW-1228P).</title>
        <authorList>
            <person name="Pitluck S."/>
            <person name="Yasawong M."/>
            <person name="Munk C."/>
            <person name="Nolan M."/>
            <person name="Lapidus A."/>
            <person name="Lucas S."/>
            <person name="Glavina Del Rio T."/>
            <person name="Tice H."/>
            <person name="Cheng J.F."/>
            <person name="Bruce D."/>
            <person name="Detter C."/>
            <person name="Tapia R."/>
            <person name="Han C."/>
            <person name="Goodwin L."/>
            <person name="Liolios K."/>
            <person name="Ivanova N."/>
            <person name="Mavromatis K."/>
            <person name="Mikhailova N."/>
            <person name="Pati A."/>
            <person name="Chen A."/>
            <person name="Palaniappan K."/>
            <person name="Land M."/>
            <person name="Hauser L."/>
            <person name="Chang Y.J."/>
            <person name="Jeffries C.D."/>
            <person name="Rohde M."/>
            <person name="Spring S."/>
            <person name="Sikorski J."/>
            <person name="Goker M."/>
            <person name="Woyke T."/>
            <person name="Bristow J."/>
            <person name="Eisen J.A."/>
            <person name="Markowitz V."/>
            <person name="Hugenholtz P."/>
            <person name="Kyrpides N.C."/>
            <person name="Klenk H.P."/>
        </authorList>
    </citation>
    <scope>NUCLEOTIDE SEQUENCE [LARGE SCALE GENOMIC DNA]</scope>
    <source>
        <strain evidence="7">ATCC BAA-1034 / DSM 16646 / JW/IW-1228P</strain>
    </source>
</reference>
<dbReference type="KEGG" id="toc:Toce_1740"/>
<dbReference type="GO" id="GO:0016887">
    <property type="term" value="F:ATP hydrolysis activity"/>
    <property type="evidence" value="ECO:0007669"/>
    <property type="project" value="InterPro"/>
</dbReference>
<evidence type="ECO:0000256" key="1">
    <source>
        <dbReference type="ARBA" id="ARBA00005417"/>
    </source>
</evidence>
<evidence type="ECO:0000256" key="3">
    <source>
        <dbReference type="ARBA" id="ARBA00022741"/>
    </source>
</evidence>
<dbReference type="InterPro" id="IPR003593">
    <property type="entry name" value="AAA+_ATPase"/>
</dbReference>
<evidence type="ECO:0000259" key="5">
    <source>
        <dbReference type="PROSITE" id="PS50893"/>
    </source>
</evidence>
<comment type="similarity">
    <text evidence="1">Belongs to the ABC transporter superfamily.</text>
</comment>
<dbReference type="Gene3D" id="3.40.50.300">
    <property type="entry name" value="P-loop containing nucleotide triphosphate hydrolases"/>
    <property type="match status" value="1"/>
</dbReference>
<organism evidence="6 7">
    <name type="scientific">Thermosediminibacter oceani (strain ATCC BAA-1034 / DSM 16646 / JW/IW-1228P)</name>
    <dbReference type="NCBI Taxonomy" id="555079"/>
    <lineage>
        <taxon>Bacteria</taxon>
        <taxon>Bacillati</taxon>
        <taxon>Bacillota</taxon>
        <taxon>Clostridia</taxon>
        <taxon>Thermosediminibacterales</taxon>
        <taxon>Thermosediminibacteraceae</taxon>
        <taxon>Thermosediminibacter</taxon>
    </lineage>
</organism>
<dbReference type="RefSeq" id="WP_013276497.1">
    <property type="nucleotide sequence ID" value="NC_014377.1"/>
</dbReference>
<dbReference type="PANTHER" id="PTHR42711:SF5">
    <property type="entry name" value="ABC TRANSPORTER ATP-BINDING PROTEIN NATA"/>
    <property type="match status" value="1"/>
</dbReference>
<gene>
    <name evidence="6" type="ordered locus">Toce_1740</name>
</gene>
<protein>
    <submittedName>
        <fullName evidence="6">ABC transporter related protein</fullName>
    </submittedName>
</protein>
<dbReference type="AlphaFoldDB" id="D9RYQ1"/>
<dbReference type="InterPro" id="IPR003439">
    <property type="entry name" value="ABC_transporter-like_ATP-bd"/>
</dbReference>
<dbReference type="GO" id="GO:0005524">
    <property type="term" value="F:ATP binding"/>
    <property type="evidence" value="ECO:0007669"/>
    <property type="project" value="UniProtKB-KW"/>
</dbReference>
<dbReference type="Pfam" id="PF00005">
    <property type="entry name" value="ABC_tran"/>
    <property type="match status" value="1"/>
</dbReference>
<keyword evidence="3" id="KW-0547">Nucleotide-binding</keyword>
<dbReference type="InterPro" id="IPR027417">
    <property type="entry name" value="P-loop_NTPase"/>
</dbReference>
<dbReference type="eggNOG" id="COG4586">
    <property type="taxonomic scope" value="Bacteria"/>
</dbReference>
<dbReference type="SMART" id="SM00382">
    <property type="entry name" value="AAA"/>
    <property type="match status" value="1"/>
</dbReference>
<dbReference type="PROSITE" id="PS50893">
    <property type="entry name" value="ABC_TRANSPORTER_2"/>
    <property type="match status" value="1"/>
</dbReference>
<accession>D9RYQ1</accession>
<evidence type="ECO:0000313" key="6">
    <source>
        <dbReference type="EMBL" id="ADL08475.1"/>
    </source>
</evidence>